<accession>A0A175VS94</accession>
<feature type="region of interest" description="Disordered" evidence="2">
    <location>
        <begin position="431"/>
        <end position="452"/>
    </location>
</feature>
<feature type="coiled-coil region" evidence="1">
    <location>
        <begin position="31"/>
        <end position="101"/>
    </location>
</feature>
<sequence length="463" mass="53031">MADPALQDYVQKLASCVNDRERSERLVFEQRASALREAKRLRQSRKESLEQEIQVLQQEIRSRQQEQQELDSDDAADDSKMRQLEAEYNAATEKLKGVLSMAISSIRQQNVDDAENSRFISWDPTHQRSALRPSKRARNWYRTVDFDEVYQDGNAEYKHTILEHPKGKDEWYILRCDQHGVHFGPRPLQGAMKHLNGKGHDHQPKSYDSAVQMLGVLVRNCDAEKALRNNLVFDRAWAAGYRPLGARGSGTSATFEKTQVATSHDRQSTTPTATVPRQERPRGFEGIIEPTVGEVYRVWYEPEHVYYAALMLPTGGFEPVGMAGAIAETGLASYIPTCYRFDKQHKEIVGWADDYEVGGPRAHRRKFPIMYFDDEMDIPLQGDLGIPEGNRYSWVSAKDLRPFELGGQECQNVRGLRAAQAFYQRQRARTVQQHDDDMASNEGPRNSGPLFNRTHERRGVCWR</sequence>
<dbReference type="OrthoDB" id="4835412at2759"/>
<proteinExistence type="predicted"/>
<dbReference type="STRING" id="100816.A0A175VS94"/>
<gene>
    <name evidence="3" type="ORF">MMYC01_209975</name>
</gene>
<reference evidence="3 4" key="1">
    <citation type="journal article" date="2016" name="Genome Announc.">
        <title>Genome Sequence of Madurella mycetomatis mm55, Isolated from a Human Mycetoma Case in Sudan.</title>
        <authorList>
            <person name="Smit S."/>
            <person name="Derks M.F."/>
            <person name="Bervoets S."/>
            <person name="Fahal A."/>
            <person name="van Leeuwen W."/>
            <person name="van Belkum A."/>
            <person name="van de Sande W.W."/>
        </authorList>
    </citation>
    <scope>NUCLEOTIDE SEQUENCE [LARGE SCALE GENOMIC DNA]</scope>
    <source>
        <strain evidence="4">mm55</strain>
    </source>
</reference>
<keyword evidence="1" id="KW-0175">Coiled coil</keyword>
<evidence type="ECO:0000313" key="4">
    <source>
        <dbReference type="Proteomes" id="UP000078237"/>
    </source>
</evidence>
<dbReference type="VEuPathDB" id="FungiDB:MMYC01_209975"/>
<dbReference type="AlphaFoldDB" id="A0A175VS94"/>
<evidence type="ECO:0000256" key="2">
    <source>
        <dbReference type="SAM" id="MobiDB-lite"/>
    </source>
</evidence>
<evidence type="ECO:0000313" key="3">
    <source>
        <dbReference type="EMBL" id="KXX73920.1"/>
    </source>
</evidence>
<dbReference type="Proteomes" id="UP000078237">
    <property type="component" value="Unassembled WGS sequence"/>
</dbReference>
<keyword evidence="4" id="KW-1185">Reference proteome</keyword>
<protein>
    <submittedName>
        <fullName evidence="3">Uncharacterized protein</fullName>
    </submittedName>
</protein>
<evidence type="ECO:0000256" key="1">
    <source>
        <dbReference type="SAM" id="Coils"/>
    </source>
</evidence>
<organism evidence="3 4">
    <name type="scientific">Madurella mycetomatis</name>
    <dbReference type="NCBI Taxonomy" id="100816"/>
    <lineage>
        <taxon>Eukaryota</taxon>
        <taxon>Fungi</taxon>
        <taxon>Dikarya</taxon>
        <taxon>Ascomycota</taxon>
        <taxon>Pezizomycotina</taxon>
        <taxon>Sordariomycetes</taxon>
        <taxon>Sordariomycetidae</taxon>
        <taxon>Sordariales</taxon>
        <taxon>Sordariales incertae sedis</taxon>
        <taxon>Madurella</taxon>
    </lineage>
</organism>
<comment type="caution">
    <text evidence="3">The sequence shown here is derived from an EMBL/GenBank/DDBJ whole genome shotgun (WGS) entry which is preliminary data.</text>
</comment>
<dbReference type="EMBL" id="LCTW02000407">
    <property type="protein sequence ID" value="KXX73920.1"/>
    <property type="molecule type" value="Genomic_DNA"/>
</dbReference>
<name>A0A175VS94_9PEZI</name>